<dbReference type="EMBL" id="CAAALY010265097">
    <property type="protein sequence ID" value="VEL40489.1"/>
    <property type="molecule type" value="Genomic_DNA"/>
</dbReference>
<gene>
    <name evidence="1" type="ORF">PXEA_LOCUS33929</name>
</gene>
<dbReference type="AlphaFoldDB" id="A0A3S5BUF5"/>
<sequence>MGRDGTKAACTCAVGQWAKSRALVGPAAYSFQRGGLGTHLSKRKCRRVPASLWVHVCERKVGWEEEE</sequence>
<accession>A0A3S5BUF5</accession>
<organism evidence="1 2">
    <name type="scientific">Protopolystoma xenopodis</name>
    <dbReference type="NCBI Taxonomy" id="117903"/>
    <lineage>
        <taxon>Eukaryota</taxon>
        <taxon>Metazoa</taxon>
        <taxon>Spiralia</taxon>
        <taxon>Lophotrochozoa</taxon>
        <taxon>Platyhelminthes</taxon>
        <taxon>Monogenea</taxon>
        <taxon>Polyopisthocotylea</taxon>
        <taxon>Polystomatidea</taxon>
        <taxon>Polystomatidae</taxon>
        <taxon>Protopolystoma</taxon>
    </lineage>
</organism>
<evidence type="ECO:0000313" key="2">
    <source>
        <dbReference type="Proteomes" id="UP000784294"/>
    </source>
</evidence>
<protein>
    <submittedName>
        <fullName evidence="1">Uncharacterized protein</fullName>
    </submittedName>
</protein>
<keyword evidence="2" id="KW-1185">Reference proteome</keyword>
<dbReference type="Proteomes" id="UP000784294">
    <property type="component" value="Unassembled WGS sequence"/>
</dbReference>
<name>A0A3S5BUF5_9PLAT</name>
<proteinExistence type="predicted"/>
<evidence type="ECO:0000313" key="1">
    <source>
        <dbReference type="EMBL" id="VEL40489.1"/>
    </source>
</evidence>
<reference evidence="1" key="1">
    <citation type="submission" date="2018-11" db="EMBL/GenBank/DDBJ databases">
        <authorList>
            <consortium name="Pathogen Informatics"/>
        </authorList>
    </citation>
    <scope>NUCLEOTIDE SEQUENCE</scope>
</reference>
<comment type="caution">
    <text evidence="1">The sequence shown here is derived from an EMBL/GenBank/DDBJ whole genome shotgun (WGS) entry which is preliminary data.</text>
</comment>